<dbReference type="Proteomes" id="UP000680038">
    <property type="component" value="Unassembled WGS sequence"/>
</dbReference>
<evidence type="ECO:0000313" key="3">
    <source>
        <dbReference type="Proteomes" id="UP000680038"/>
    </source>
</evidence>
<feature type="domain" description="3-keto-alpha-glucoside-1,2-lyase/3-keto-2-hydroxy-glucal hydratase" evidence="1">
    <location>
        <begin position="45"/>
        <end position="252"/>
    </location>
</feature>
<gene>
    <name evidence="2" type="ORF">DYBT9275_02550</name>
</gene>
<comment type="caution">
    <text evidence="2">The sequence shown here is derived from an EMBL/GenBank/DDBJ whole genome shotgun (WGS) entry which is preliminary data.</text>
</comment>
<dbReference type="InterPro" id="IPR010496">
    <property type="entry name" value="AL/BT2_dom"/>
</dbReference>
<dbReference type="EMBL" id="CAJRAF010000002">
    <property type="protein sequence ID" value="CAG5000877.1"/>
    <property type="molecule type" value="Genomic_DNA"/>
</dbReference>
<evidence type="ECO:0000259" key="1">
    <source>
        <dbReference type="Pfam" id="PF06439"/>
    </source>
</evidence>
<dbReference type="Gene3D" id="2.60.120.560">
    <property type="entry name" value="Exo-inulinase, domain 1"/>
    <property type="match status" value="1"/>
</dbReference>
<reference evidence="2" key="1">
    <citation type="submission" date="2021-04" db="EMBL/GenBank/DDBJ databases">
        <authorList>
            <person name="Rodrigo-Torres L."/>
            <person name="Arahal R. D."/>
            <person name="Lucena T."/>
        </authorList>
    </citation>
    <scope>NUCLEOTIDE SEQUENCE</scope>
    <source>
        <strain evidence="2">CECT 9275</strain>
    </source>
</reference>
<protein>
    <recommendedName>
        <fullName evidence="1">3-keto-alpha-glucoside-1,2-lyase/3-keto-2-hydroxy-glucal hydratase domain-containing protein</fullName>
    </recommendedName>
</protein>
<dbReference type="GO" id="GO:0016787">
    <property type="term" value="F:hydrolase activity"/>
    <property type="evidence" value="ECO:0007669"/>
    <property type="project" value="InterPro"/>
</dbReference>
<evidence type="ECO:0000313" key="2">
    <source>
        <dbReference type="EMBL" id="CAG5000877.1"/>
    </source>
</evidence>
<dbReference type="Pfam" id="PF06439">
    <property type="entry name" value="3keto-disac_hyd"/>
    <property type="match status" value="1"/>
</dbReference>
<proteinExistence type="predicted"/>
<sequence>MKHLSVLFFILLYLCGCHSSKRLSADAESLNNAPKVNRKALQNKGFRVLYKGEDLSGWQVLAGHRNHWTSKGDLIDYDGKSEEKDKCLWTTESFCDFVLLIDVRLTRKPEMARSPVILPNGETARNADGTNQEVEIPYNGDTGIYLRGDSKNQVNIGNRYIGSGEIYGYRVDKTLPAEIRAAVTPKIKADNPPGEWNRFEITMKGSRVWVNLNGRNVVENALLPGIASCGKIALQDDHATNNTCQFANIYIKTLTE</sequence>
<dbReference type="AlphaFoldDB" id="A0A916JBI6"/>
<name>A0A916JBI6_9BACT</name>
<keyword evidence="3" id="KW-1185">Reference proteome</keyword>
<accession>A0A916JBI6</accession>
<dbReference type="RefSeq" id="WP_215239178.1">
    <property type="nucleotide sequence ID" value="NZ_CAJRAF010000002.1"/>
</dbReference>
<organism evidence="2 3">
    <name type="scientific">Dyadobacter helix</name>
    <dbReference type="NCBI Taxonomy" id="2822344"/>
    <lineage>
        <taxon>Bacteria</taxon>
        <taxon>Pseudomonadati</taxon>
        <taxon>Bacteroidota</taxon>
        <taxon>Cytophagia</taxon>
        <taxon>Cytophagales</taxon>
        <taxon>Spirosomataceae</taxon>
        <taxon>Dyadobacter</taxon>
    </lineage>
</organism>